<dbReference type="GO" id="GO:0110001">
    <property type="term" value="C:toxin-antitoxin complex"/>
    <property type="evidence" value="ECO:0007669"/>
    <property type="project" value="InterPro"/>
</dbReference>
<dbReference type="STRING" id="320787.CA2015_0524"/>
<accession>A0A0H4P6F5</accession>
<dbReference type="OrthoDB" id="9799912at2"/>
<proteinExistence type="predicted"/>
<dbReference type="GO" id="GO:0003723">
    <property type="term" value="F:RNA binding"/>
    <property type="evidence" value="ECO:0007669"/>
    <property type="project" value="InterPro"/>
</dbReference>
<organism evidence="1 2">
    <name type="scientific">Cyclobacterium amurskyense</name>
    <dbReference type="NCBI Taxonomy" id="320787"/>
    <lineage>
        <taxon>Bacteria</taxon>
        <taxon>Pseudomonadati</taxon>
        <taxon>Bacteroidota</taxon>
        <taxon>Cytophagia</taxon>
        <taxon>Cytophagales</taxon>
        <taxon>Cyclobacteriaceae</taxon>
        <taxon>Cyclobacterium</taxon>
    </lineage>
</organism>
<dbReference type="Pfam" id="PF09907">
    <property type="entry name" value="HigB_toxin"/>
    <property type="match status" value="1"/>
</dbReference>
<evidence type="ECO:0000313" key="1">
    <source>
        <dbReference type="EMBL" id="AKP49991.1"/>
    </source>
</evidence>
<gene>
    <name evidence="1" type="ORF">CA2015_0524</name>
</gene>
<name>A0A0H4P6F5_9BACT</name>
<dbReference type="GO" id="GO:0004519">
    <property type="term" value="F:endonuclease activity"/>
    <property type="evidence" value="ECO:0007669"/>
    <property type="project" value="InterPro"/>
</dbReference>
<reference evidence="1 2" key="1">
    <citation type="submission" date="2015-07" db="EMBL/GenBank/DDBJ databases">
        <authorList>
            <person name="Kim K.M."/>
        </authorList>
    </citation>
    <scope>NUCLEOTIDE SEQUENCE [LARGE SCALE GENOMIC DNA]</scope>
    <source>
        <strain evidence="1 2">KCTC 12363</strain>
    </source>
</reference>
<dbReference type="KEGG" id="camu:CA2015_0524"/>
<sequence>MRIIAFRTIRAFFENPEYADSGISLKAWYHDAKTADWKNSNELKKQYKNASIVGNGRVVFNIKGNDYRLVVAIDYEFKVIFIRFIGTHKQYDKIDAKTI</sequence>
<dbReference type="AlphaFoldDB" id="A0A0H4P6F5"/>
<dbReference type="Proteomes" id="UP000036520">
    <property type="component" value="Chromosome"/>
</dbReference>
<dbReference type="PATRIC" id="fig|320787.5.peg.590"/>
<dbReference type="InterPro" id="IPR018669">
    <property type="entry name" value="Toxin_HigB"/>
</dbReference>
<dbReference type="RefSeq" id="WP_048640478.1">
    <property type="nucleotide sequence ID" value="NZ_CP012040.1"/>
</dbReference>
<evidence type="ECO:0000313" key="2">
    <source>
        <dbReference type="Proteomes" id="UP000036520"/>
    </source>
</evidence>
<protein>
    <submittedName>
        <fullName evidence="1">Putative membrane protein</fullName>
    </submittedName>
</protein>
<dbReference type="EMBL" id="CP012040">
    <property type="protein sequence ID" value="AKP49991.1"/>
    <property type="molecule type" value="Genomic_DNA"/>
</dbReference>
<keyword evidence="2" id="KW-1185">Reference proteome</keyword>